<evidence type="ECO:0000313" key="2">
    <source>
        <dbReference type="Proteomes" id="UP000621540"/>
    </source>
</evidence>
<dbReference type="Proteomes" id="UP000621540">
    <property type="component" value="Unassembled WGS sequence"/>
</dbReference>
<protein>
    <submittedName>
        <fullName evidence="1">Serine/threonine protein phosphatase</fullName>
    </submittedName>
</protein>
<dbReference type="RefSeq" id="WP_186981738.1">
    <property type="nucleotide sequence ID" value="NZ_JACOQH010000002.1"/>
</dbReference>
<comment type="caution">
    <text evidence="1">The sequence shown here is derived from an EMBL/GenBank/DDBJ whole genome shotgun (WGS) entry which is preliminary data.</text>
</comment>
<accession>A0ABR7I8I8</accession>
<sequence length="130" mass="15375">MGQYQSAADFEKFFHTNYTPLTYEDVKSDFETFYKEQNGKIFHEDYEKAAQISRDDFRENLSKTALFTFQDTLTELFYEKNPAIYEEAFAIFEENGGTKSEITKIFDDTYQSLYEEFLNQFFDEVIAAAI</sequence>
<name>A0ABR7I8I8_9FIRM</name>
<organism evidence="1 2">
    <name type="scientific">Roseburia yibonii</name>
    <dbReference type="NCBI Taxonomy" id="2763063"/>
    <lineage>
        <taxon>Bacteria</taxon>
        <taxon>Bacillati</taxon>
        <taxon>Bacillota</taxon>
        <taxon>Clostridia</taxon>
        <taxon>Lachnospirales</taxon>
        <taxon>Lachnospiraceae</taxon>
        <taxon>Roseburia</taxon>
    </lineage>
</organism>
<reference evidence="1 2" key="1">
    <citation type="submission" date="2020-08" db="EMBL/GenBank/DDBJ databases">
        <title>Genome public.</title>
        <authorList>
            <person name="Liu C."/>
            <person name="Sun Q."/>
        </authorList>
    </citation>
    <scope>NUCLEOTIDE SEQUENCE [LARGE SCALE GENOMIC DNA]</scope>
    <source>
        <strain evidence="1 2">BX0805</strain>
    </source>
</reference>
<proteinExistence type="predicted"/>
<gene>
    <name evidence="1" type="ORF">H8Z76_04125</name>
</gene>
<dbReference type="EMBL" id="JACOQH010000002">
    <property type="protein sequence ID" value="MBC5753224.1"/>
    <property type="molecule type" value="Genomic_DNA"/>
</dbReference>
<keyword evidence="2" id="KW-1185">Reference proteome</keyword>
<evidence type="ECO:0000313" key="1">
    <source>
        <dbReference type="EMBL" id="MBC5753224.1"/>
    </source>
</evidence>